<evidence type="ECO:0000313" key="4">
    <source>
        <dbReference type="Proteomes" id="UP001300261"/>
    </source>
</evidence>
<sequence>MREARPLLQAIFFGMLLATALVVAAAMANPNDENDSGRRIRPGTEKSIPHPDPASNLRQRAVPGELD</sequence>
<dbReference type="RefSeq" id="WP_265961402.1">
    <property type="nucleotide sequence ID" value="NZ_JAPEVI010000003.1"/>
</dbReference>
<feature type="chain" id="PRO_5045131882" description="Ti type entry exclusion protein TrbK" evidence="2">
    <location>
        <begin position="29"/>
        <end position="67"/>
    </location>
</feature>
<proteinExistence type="predicted"/>
<dbReference type="Proteomes" id="UP001300261">
    <property type="component" value="Unassembled WGS sequence"/>
</dbReference>
<keyword evidence="4" id="KW-1185">Reference proteome</keyword>
<evidence type="ECO:0000313" key="3">
    <source>
        <dbReference type="EMBL" id="MCX2721693.1"/>
    </source>
</evidence>
<evidence type="ECO:0000256" key="2">
    <source>
        <dbReference type="SAM" id="SignalP"/>
    </source>
</evidence>
<protein>
    <recommendedName>
        <fullName evidence="5">Ti type entry exclusion protein TrbK</fullName>
    </recommendedName>
</protein>
<gene>
    <name evidence="3" type="ORF">ON753_04625</name>
</gene>
<dbReference type="EMBL" id="JAPEVI010000003">
    <property type="protein sequence ID" value="MCX2721693.1"/>
    <property type="molecule type" value="Genomic_DNA"/>
</dbReference>
<reference evidence="3 4" key="1">
    <citation type="journal article" date="2016" name="Int. J. Syst. Evol. Microbiol.">
        <title>Labrenzia salina sp. nov., isolated from the rhizosphere of the halophyte Arthrocnemum macrostachyum.</title>
        <authorList>
            <person name="Camacho M."/>
            <person name="Redondo-Gomez S."/>
            <person name="Rodriguez-Llorente I."/>
            <person name="Rohde M."/>
            <person name="Sproer C."/>
            <person name="Schumann P."/>
            <person name="Klenk H.P."/>
            <person name="Montero-Calasanz M.D.C."/>
        </authorList>
    </citation>
    <scope>NUCLEOTIDE SEQUENCE [LARGE SCALE GENOMIC DNA]</scope>
    <source>
        <strain evidence="3 4">DSM 29163</strain>
    </source>
</reference>
<accession>A0ABT3QXM1</accession>
<evidence type="ECO:0008006" key="5">
    <source>
        <dbReference type="Google" id="ProtNLM"/>
    </source>
</evidence>
<evidence type="ECO:0000256" key="1">
    <source>
        <dbReference type="SAM" id="MobiDB-lite"/>
    </source>
</evidence>
<keyword evidence="2" id="KW-0732">Signal</keyword>
<feature type="signal peptide" evidence="2">
    <location>
        <begin position="1"/>
        <end position="28"/>
    </location>
</feature>
<feature type="compositionally biased region" description="Basic and acidic residues" evidence="1">
    <location>
        <begin position="35"/>
        <end position="49"/>
    </location>
</feature>
<feature type="region of interest" description="Disordered" evidence="1">
    <location>
        <begin position="29"/>
        <end position="67"/>
    </location>
</feature>
<comment type="caution">
    <text evidence="3">The sequence shown here is derived from an EMBL/GenBank/DDBJ whole genome shotgun (WGS) entry which is preliminary data.</text>
</comment>
<name>A0ABT3QXM1_9HYPH</name>
<organism evidence="3 4">
    <name type="scientific">Roseibium salinum</name>
    <dbReference type="NCBI Taxonomy" id="1604349"/>
    <lineage>
        <taxon>Bacteria</taxon>
        <taxon>Pseudomonadati</taxon>
        <taxon>Pseudomonadota</taxon>
        <taxon>Alphaproteobacteria</taxon>
        <taxon>Hyphomicrobiales</taxon>
        <taxon>Stappiaceae</taxon>
        <taxon>Roseibium</taxon>
    </lineage>
</organism>